<dbReference type="RefSeq" id="XP_005713697.1">
    <property type="nucleotide sequence ID" value="XM_005713640.1"/>
</dbReference>
<name>R7Q7S0_CHOCR</name>
<dbReference type="EMBL" id="HG001660">
    <property type="protein sequence ID" value="CDF33878.1"/>
    <property type="molecule type" value="Genomic_DNA"/>
</dbReference>
<proteinExistence type="predicted"/>
<reference evidence="2" key="1">
    <citation type="journal article" date="2013" name="Proc. Natl. Acad. Sci. U.S.A.">
        <title>Genome structure and metabolic features in the red seaweed Chondrus crispus shed light on evolution of the Archaeplastida.</title>
        <authorList>
            <person name="Collen J."/>
            <person name="Porcel B."/>
            <person name="Carre W."/>
            <person name="Ball S.G."/>
            <person name="Chaparro C."/>
            <person name="Tonon T."/>
            <person name="Barbeyron T."/>
            <person name="Michel G."/>
            <person name="Noel B."/>
            <person name="Valentin K."/>
            <person name="Elias M."/>
            <person name="Artiguenave F."/>
            <person name="Arun A."/>
            <person name="Aury J.M."/>
            <person name="Barbosa-Neto J.F."/>
            <person name="Bothwell J.H."/>
            <person name="Bouget F.Y."/>
            <person name="Brillet L."/>
            <person name="Cabello-Hurtado F."/>
            <person name="Capella-Gutierrez S."/>
            <person name="Charrier B."/>
            <person name="Cladiere L."/>
            <person name="Cock J.M."/>
            <person name="Coelho S.M."/>
            <person name="Colleoni C."/>
            <person name="Czjzek M."/>
            <person name="Da Silva C."/>
            <person name="Delage L."/>
            <person name="Denoeud F."/>
            <person name="Deschamps P."/>
            <person name="Dittami S.M."/>
            <person name="Gabaldon T."/>
            <person name="Gachon C.M."/>
            <person name="Groisillier A."/>
            <person name="Herve C."/>
            <person name="Jabbari K."/>
            <person name="Katinka M."/>
            <person name="Kloareg B."/>
            <person name="Kowalczyk N."/>
            <person name="Labadie K."/>
            <person name="Leblanc C."/>
            <person name="Lopez P.J."/>
            <person name="McLachlan D.H."/>
            <person name="Meslet-Cladiere L."/>
            <person name="Moustafa A."/>
            <person name="Nehr Z."/>
            <person name="Nyvall Collen P."/>
            <person name="Panaud O."/>
            <person name="Partensky F."/>
            <person name="Poulain J."/>
            <person name="Rensing S.A."/>
            <person name="Rousvoal S."/>
            <person name="Samson G."/>
            <person name="Symeonidi A."/>
            <person name="Weissenbach J."/>
            <person name="Zambounis A."/>
            <person name="Wincker P."/>
            <person name="Boyen C."/>
        </authorList>
    </citation>
    <scope>NUCLEOTIDE SEQUENCE [LARGE SCALE GENOMIC DNA]</scope>
    <source>
        <strain evidence="2">cv. Stackhouse</strain>
    </source>
</reference>
<evidence type="ECO:0000313" key="2">
    <source>
        <dbReference type="Proteomes" id="UP000012073"/>
    </source>
</evidence>
<gene>
    <name evidence="1" type="ORF">CHC_T00002459001</name>
</gene>
<dbReference type="Proteomes" id="UP000012073">
    <property type="component" value="Unassembled WGS sequence"/>
</dbReference>
<dbReference type="KEGG" id="ccp:CHC_T00002459001"/>
<dbReference type="AlphaFoldDB" id="R7Q7S0"/>
<dbReference type="GeneID" id="17321409"/>
<accession>R7Q7S0</accession>
<sequence>MSLHTHTGWLSHRMSPHACGACLEADAGFTMEWKLGGRPGDERQRVEFIHANETWYRQRSVPLMSCRLALAAAFFGQRGAACIHGEIALNLSAGCANQRAALGAGAGDGRTLVYGWRDYFVRRCAAAQLRQPPACESR</sequence>
<dbReference type="Gramene" id="CDF33878">
    <property type="protein sequence ID" value="CDF33878"/>
    <property type="gene ID" value="CHC_T00002459001"/>
</dbReference>
<organism evidence="1 2">
    <name type="scientific">Chondrus crispus</name>
    <name type="common">Carrageen Irish moss</name>
    <name type="synonym">Polymorpha crispa</name>
    <dbReference type="NCBI Taxonomy" id="2769"/>
    <lineage>
        <taxon>Eukaryota</taxon>
        <taxon>Rhodophyta</taxon>
        <taxon>Florideophyceae</taxon>
        <taxon>Rhodymeniophycidae</taxon>
        <taxon>Gigartinales</taxon>
        <taxon>Gigartinaceae</taxon>
        <taxon>Chondrus</taxon>
    </lineage>
</organism>
<evidence type="ECO:0000313" key="1">
    <source>
        <dbReference type="EMBL" id="CDF33878.1"/>
    </source>
</evidence>
<protein>
    <submittedName>
        <fullName evidence="1">Uncharacterized protein</fullName>
    </submittedName>
</protein>
<keyword evidence="2" id="KW-1185">Reference proteome</keyword>